<evidence type="ECO:0000313" key="4">
    <source>
        <dbReference type="Proteomes" id="UP000199107"/>
    </source>
</evidence>
<dbReference type="PIRSF" id="PIRSF017082">
    <property type="entry name" value="YflP"/>
    <property type="match status" value="1"/>
</dbReference>
<comment type="similarity">
    <text evidence="1">Belongs to the UPF0065 (bug) family.</text>
</comment>
<name>A0A1G9EHV5_9GAMM</name>
<dbReference type="PANTHER" id="PTHR42928:SF5">
    <property type="entry name" value="BLR1237 PROTEIN"/>
    <property type="match status" value="1"/>
</dbReference>
<organism evidence="3 4">
    <name type="scientific">Franzmannia pantelleriensis</name>
    <dbReference type="NCBI Taxonomy" id="48727"/>
    <lineage>
        <taxon>Bacteria</taxon>
        <taxon>Pseudomonadati</taxon>
        <taxon>Pseudomonadota</taxon>
        <taxon>Gammaproteobacteria</taxon>
        <taxon>Oceanospirillales</taxon>
        <taxon>Halomonadaceae</taxon>
        <taxon>Franzmannia</taxon>
    </lineage>
</organism>
<dbReference type="InterPro" id="IPR042100">
    <property type="entry name" value="Bug_dom1"/>
</dbReference>
<evidence type="ECO:0000256" key="2">
    <source>
        <dbReference type="SAM" id="SignalP"/>
    </source>
</evidence>
<sequence>MRLTTPRALLVLAAAAPCSLLLGTQAVADNYPSQPINLIVGASAGGTTDAMAREVAEGLAQKYDVPTVVDNRPGAGASIATEAVANADPDGYTLLVAYTSHTLNESLFHELPYDPVEDFSPISLLGEVSSILLSRPDLEFDSLQDMLDYAAEQPDGITFGVGGLGSSLHMETLKFIQESEVVGYEIPYNGTAPAIADLIGSHVDVMFAPFAAAMPLVESGDANAIAVTSPERMPNLDDIPSINETLSDYPTTYGWFGLLGPAGMDPAIVERLNADVTEIMHGESGADLLEREGAEPIDISAEAFAAFIVDDVERWKAIAEAGDIEKQ</sequence>
<dbReference type="SUPFAM" id="SSF53850">
    <property type="entry name" value="Periplasmic binding protein-like II"/>
    <property type="match status" value="1"/>
</dbReference>
<dbReference type="Proteomes" id="UP000199107">
    <property type="component" value="Unassembled WGS sequence"/>
</dbReference>
<dbReference type="CDD" id="cd07012">
    <property type="entry name" value="PBP2_Bug_TTT"/>
    <property type="match status" value="1"/>
</dbReference>
<keyword evidence="4" id="KW-1185">Reference proteome</keyword>
<proteinExistence type="inferred from homology"/>
<gene>
    <name evidence="3" type="ORF">SAMN05192555_101117</name>
</gene>
<feature type="signal peptide" evidence="2">
    <location>
        <begin position="1"/>
        <end position="28"/>
    </location>
</feature>
<feature type="chain" id="PRO_5011615240" evidence="2">
    <location>
        <begin position="29"/>
        <end position="327"/>
    </location>
</feature>
<dbReference type="PANTHER" id="PTHR42928">
    <property type="entry name" value="TRICARBOXYLATE-BINDING PROTEIN"/>
    <property type="match status" value="1"/>
</dbReference>
<dbReference type="AlphaFoldDB" id="A0A1G9EHV5"/>
<dbReference type="RefSeq" id="WP_176817123.1">
    <property type="nucleotide sequence ID" value="NZ_FNGH01000001.1"/>
</dbReference>
<accession>A0A1G9EHV5</accession>
<dbReference type="Gene3D" id="3.40.190.10">
    <property type="entry name" value="Periplasmic binding protein-like II"/>
    <property type="match status" value="1"/>
</dbReference>
<dbReference type="InterPro" id="IPR005064">
    <property type="entry name" value="BUG"/>
</dbReference>
<dbReference type="Gene3D" id="3.40.190.150">
    <property type="entry name" value="Bordetella uptake gene, domain 1"/>
    <property type="match status" value="1"/>
</dbReference>
<evidence type="ECO:0000256" key="1">
    <source>
        <dbReference type="ARBA" id="ARBA00006987"/>
    </source>
</evidence>
<protein>
    <submittedName>
        <fullName evidence="3">Tripartite-type tricarboxylate transporter, receptor component TctC</fullName>
    </submittedName>
</protein>
<keyword evidence="2" id="KW-0732">Signal</keyword>
<keyword evidence="3" id="KW-0675">Receptor</keyword>
<reference evidence="4" key="1">
    <citation type="submission" date="2016-10" db="EMBL/GenBank/DDBJ databases">
        <authorList>
            <person name="Varghese N."/>
            <person name="Submissions S."/>
        </authorList>
    </citation>
    <scope>NUCLEOTIDE SEQUENCE [LARGE SCALE GENOMIC DNA]</scope>
    <source>
        <strain evidence="4">AAP</strain>
    </source>
</reference>
<dbReference type="STRING" id="48727.SAMN05192555_101117"/>
<evidence type="ECO:0000313" key="3">
    <source>
        <dbReference type="EMBL" id="SDK75641.1"/>
    </source>
</evidence>
<dbReference type="Pfam" id="PF03401">
    <property type="entry name" value="TctC"/>
    <property type="match status" value="1"/>
</dbReference>
<dbReference type="EMBL" id="FNGH01000001">
    <property type="protein sequence ID" value="SDK75641.1"/>
    <property type="molecule type" value="Genomic_DNA"/>
</dbReference>